<sequence>MKAKLLALGSICLILSLSLLCLQLEEKEKLSKVKQKIKAIPSDESFDNEPFAKYISIPGVKDDGSTYRIWMYLLFHPVTLDQARAWANTVCKSSKRILDDNGVVRDIEVWAIRLVPWEEGSRTIVYGRTFYEHCTNKFEFKKTEELKL</sequence>
<dbReference type="EMBL" id="BARU01003815">
    <property type="protein sequence ID" value="GAH27771.1"/>
    <property type="molecule type" value="Genomic_DNA"/>
</dbReference>
<dbReference type="AlphaFoldDB" id="X1E3C7"/>
<gene>
    <name evidence="1" type="ORF">S03H2_08020</name>
</gene>
<protein>
    <submittedName>
        <fullName evidence="1">Uncharacterized protein</fullName>
    </submittedName>
</protein>
<name>X1E3C7_9ZZZZ</name>
<comment type="caution">
    <text evidence="1">The sequence shown here is derived from an EMBL/GenBank/DDBJ whole genome shotgun (WGS) entry which is preliminary data.</text>
</comment>
<organism evidence="1">
    <name type="scientific">marine sediment metagenome</name>
    <dbReference type="NCBI Taxonomy" id="412755"/>
    <lineage>
        <taxon>unclassified sequences</taxon>
        <taxon>metagenomes</taxon>
        <taxon>ecological metagenomes</taxon>
    </lineage>
</organism>
<evidence type="ECO:0000313" key="1">
    <source>
        <dbReference type="EMBL" id="GAH27771.1"/>
    </source>
</evidence>
<proteinExistence type="predicted"/>
<accession>X1E3C7</accession>
<reference evidence="1" key="1">
    <citation type="journal article" date="2014" name="Front. Microbiol.">
        <title>High frequency of phylogenetically diverse reductive dehalogenase-homologous genes in deep subseafloor sedimentary metagenomes.</title>
        <authorList>
            <person name="Kawai M."/>
            <person name="Futagami T."/>
            <person name="Toyoda A."/>
            <person name="Takaki Y."/>
            <person name="Nishi S."/>
            <person name="Hori S."/>
            <person name="Arai W."/>
            <person name="Tsubouchi T."/>
            <person name="Morono Y."/>
            <person name="Uchiyama I."/>
            <person name="Ito T."/>
            <person name="Fujiyama A."/>
            <person name="Inagaki F."/>
            <person name="Takami H."/>
        </authorList>
    </citation>
    <scope>NUCLEOTIDE SEQUENCE</scope>
    <source>
        <strain evidence="1">Expedition CK06-06</strain>
    </source>
</reference>